<evidence type="ECO:0000256" key="6">
    <source>
        <dbReference type="ARBA" id="ARBA00022737"/>
    </source>
</evidence>
<organism evidence="9 10">
    <name type="scientific">Magnetospirillum fulvum</name>
    <name type="common">Rhodospirillum fulvum</name>
    <dbReference type="NCBI Taxonomy" id="1082"/>
    <lineage>
        <taxon>Bacteria</taxon>
        <taxon>Pseudomonadati</taxon>
        <taxon>Pseudomonadota</taxon>
        <taxon>Alphaproteobacteria</taxon>
        <taxon>Rhodospirillales</taxon>
        <taxon>Rhodospirillaceae</taxon>
        <taxon>Magnetospirillum</taxon>
    </lineage>
</organism>
<dbReference type="AlphaFoldDB" id="A0A1H6HXV6"/>
<evidence type="ECO:0000256" key="5">
    <source>
        <dbReference type="ARBA" id="ARBA00022679"/>
    </source>
</evidence>
<dbReference type="Gene3D" id="1.25.40.10">
    <property type="entry name" value="Tetratricopeptide repeat domain"/>
    <property type="match status" value="1"/>
</dbReference>
<name>A0A1H6HXV6_MAGFU</name>
<feature type="domain" description="O-GlcNAc transferase C-terminal" evidence="8">
    <location>
        <begin position="406"/>
        <end position="587"/>
    </location>
</feature>
<evidence type="ECO:0000313" key="9">
    <source>
        <dbReference type="EMBL" id="SEH40944.1"/>
    </source>
</evidence>
<dbReference type="EMBL" id="FNWO01000008">
    <property type="protein sequence ID" value="SEH40944.1"/>
    <property type="molecule type" value="Genomic_DNA"/>
</dbReference>
<dbReference type="PANTHER" id="PTHR44998">
    <property type="match status" value="1"/>
</dbReference>
<dbReference type="InterPro" id="IPR019734">
    <property type="entry name" value="TPR_rpt"/>
</dbReference>
<dbReference type="RefSeq" id="WP_074768441.1">
    <property type="nucleotide sequence ID" value="NZ_FNWO01000008.1"/>
</dbReference>
<dbReference type="Pfam" id="PF13181">
    <property type="entry name" value="TPR_8"/>
    <property type="match status" value="1"/>
</dbReference>
<evidence type="ECO:0000313" key="10">
    <source>
        <dbReference type="Proteomes" id="UP000182983"/>
    </source>
</evidence>
<evidence type="ECO:0000256" key="4">
    <source>
        <dbReference type="ARBA" id="ARBA00022676"/>
    </source>
</evidence>
<dbReference type="EC" id="2.4.1.255" evidence="3"/>
<dbReference type="InterPro" id="IPR029489">
    <property type="entry name" value="OGT/SEC/SPY_C"/>
</dbReference>
<dbReference type="Proteomes" id="UP000182983">
    <property type="component" value="Unassembled WGS sequence"/>
</dbReference>
<dbReference type="Gene3D" id="3.40.50.2000">
    <property type="entry name" value="Glycogen Phosphorylase B"/>
    <property type="match status" value="1"/>
</dbReference>
<evidence type="ECO:0000256" key="7">
    <source>
        <dbReference type="ARBA" id="ARBA00022803"/>
    </source>
</evidence>
<reference evidence="10" key="1">
    <citation type="submission" date="2016-10" db="EMBL/GenBank/DDBJ databases">
        <authorList>
            <person name="Varghese N."/>
            <person name="Submissions S."/>
        </authorList>
    </citation>
    <scope>NUCLEOTIDE SEQUENCE [LARGE SCALE GENOMIC DNA]</scope>
    <source>
        <strain evidence="10">DSM 13234</strain>
    </source>
</reference>
<sequence length="675" mass="75891">MTSTVLAPALLHSMARTMSLLDLIRSAETLKNSSQTEAVEPLYASWIQHNQDDPLFYAALFNYSVVLTDLGKLEAGRAALERAIALNPDFMPAYINLGRIYERQGTVGLSVVQWSVVLKKLEQINGNAITHKITALNQIARTLETANQDDTAEDMLRQSLEIDPRQREVAQHLLALRQRQSKWPIVDPWDRVERSALMTGLSPLSAAALTDDPMLHLAIAAHYNRHDIGDPEGARLEWDAAEATDGPVRIGYLSSDLRQHAVGHLFAEVPGLHDRSKVEVFLYYCGPHSDDEMHSAFKSAGDHWCSLGDLDDESAARRIAEDRIQILIDVNGYTREARHKLVALRPAPVIVNWLGFPGTMASPYHQYIIADDWIIPADQEIYYSEKVVRLPCYQPTNRLRTVSERVPTRAEAGLPDAATVFCCFNGTHKITRFTFDRWMLILAQVPDSVLWLLSSTEPAHERLKAHAALRGIDPNRLIFADKLANPDHLARYRLADLFLDTTPYGAHTTASDALWMGVPVLTVSGRSFASRVCGSLVRAAGLADLVCETVSDYVERAVALGRDRTLLVPYRQRLEAGRDTCTLFDVPLLVNRLEQLYAEMWAEHRTGTQPVPDLANLDVYLEVGTQINHDELEVQTVENYPEWWRSLLLRRHRRRPIAPDRRLFPAAIAAPDRPL</sequence>
<keyword evidence="10" id="KW-1185">Reference proteome</keyword>
<evidence type="ECO:0000256" key="2">
    <source>
        <dbReference type="ARBA" id="ARBA00005386"/>
    </source>
</evidence>
<dbReference type="PANTHER" id="PTHR44998:SF1">
    <property type="entry name" value="UDP-N-ACETYLGLUCOSAMINE--PEPTIDE N-ACETYLGLUCOSAMINYLTRANSFERASE 110 KDA SUBUNIT"/>
    <property type="match status" value="1"/>
</dbReference>
<dbReference type="GO" id="GO:0097363">
    <property type="term" value="F:protein O-acetylglucosaminyltransferase activity"/>
    <property type="evidence" value="ECO:0007669"/>
    <property type="project" value="UniProtKB-EC"/>
</dbReference>
<protein>
    <recommendedName>
        <fullName evidence="3">protein O-GlcNAc transferase</fullName>
        <ecNumber evidence="3">2.4.1.255</ecNumber>
    </recommendedName>
</protein>
<dbReference type="SMART" id="SM00028">
    <property type="entry name" value="TPR"/>
    <property type="match status" value="2"/>
</dbReference>
<proteinExistence type="inferred from homology"/>
<keyword evidence="5 9" id="KW-0808">Transferase</keyword>
<dbReference type="Pfam" id="PF13414">
    <property type="entry name" value="TPR_11"/>
    <property type="match status" value="1"/>
</dbReference>
<evidence type="ECO:0000256" key="1">
    <source>
        <dbReference type="ARBA" id="ARBA00004922"/>
    </source>
</evidence>
<dbReference type="SUPFAM" id="SSF53756">
    <property type="entry name" value="UDP-Glycosyltransferase/glycogen phosphorylase"/>
    <property type="match status" value="1"/>
</dbReference>
<keyword evidence="7" id="KW-0802">TPR repeat</keyword>
<dbReference type="InterPro" id="IPR011990">
    <property type="entry name" value="TPR-like_helical_dom_sf"/>
</dbReference>
<comment type="pathway">
    <text evidence="1">Protein modification; protein glycosylation.</text>
</comment>
<evidence type="ECO:0000259" key="8">
    <source>
        <dbReference type="Pfam" id="PF13844"/>
    </source>
</evidence>
<comment type="similarity">
    <text evidence="2">Belongs to the glycosyltransferase 41 family. O-GlcNAc transferase subfamily.</text>
</comment>
<dbReference type="Pfam" id="PF13844">
    <property type="entry name" value="Glyco_transf_41"/>
    <property type="match status" value="2"/>
</dbReference>
<keyword evidence="6" id="KW-0677">Repeat</keyword>
<gene>
    <name evidence="9" type="ORF">SAMN04244559_02172</name>
</gene>
<dbReference type="SUPFAM" id="SSF48452">
    <property type="entry name" value="TPR-like"/>
    <property type="match status" value="1"/>
</dbReference>
<keyword evidence="4" id="KW-0328">Glycosyltransferase</keyword>
<dbReference type="OrthoDB" id="146908at2"/>
<dbReference type="Gene3D" id="3.40.50.11380">
    <property type="match status" value="1"/>
</dbReference>
<feature type="domain" description="O-GlcNAc transferase C-terminal" evidence="8">
    <location>
        <begin position="242"/>
        <end position="391"/>
    </location>
</feature>
<evidence type="ECO:0000256" key="3">
    <source>
        <dbReference type="ARBA" id="ARBA00011970"/>
    </source>
</evidence>
<accession>A0A1H6HXV6</accession>